<dbReference type="Proteomes" id="UP000193642">
    <property type="component" value="Unassembled WGS sequence"/>
</dbReference>
<dbReference type="AlphaFoldDB" id="A0A1Y2C8P3"/>
<evidence type="ECO:0000256" key="4">
    <source>
        <dbReference type="ARBA" id="ARBA00022737"/>
    </source>
</evidence>
<proteinExistence type="predicted"/>
<keyword evidence="6" id="KW-1185">Reference proteome</keyword>
<dbReference type="STRING" id="329046.A0A1Y2C8P3"/>
<dbReference type="Gene3D" id="3.80.10.10">
    <property type="entry name" value="Ribonuclease Inhibitor"/>
    <property type="match status" value="2"/>
</dbReference>
<dbReference type="PANTHER" id="PTHR15454">
    <property type="entry name" value="NISCHARIN RELATED"/>
    <property type="match status" value="1"/>
</dbReference>
<dbReference type="Pfam" id="PF13855">
    <property type="entry name" value="LRR_8"/>
    <property type="match status" value="1"/>
</dbReference>
<evidence type="ECO:0000256" key="2">
    <source>
        <dbReference type="ARBA" id="ARBA00022490"/>
    </source>
</evidence>
<dbReference type="InterPro" id="IPR001611">
    <property type="entry name" value="Leu-rich_rpt"/>
</dbReference>
<dbReference type="PROSITE" id="PS51450">
    <property type="entry name" value="LRR"/>
    <property type="match status" value="1"/>
</dbReference>
<keyword evidence="4" id="KW-0677">Repeat</keyword>
<gene>
    <name evidence="5" type="ORF">BCR33DRAFT_257657</name>
</gene>
<dbReference type="EMBL" id="MCGO01000025">
    <property type="protein sequence ID" value="ORY43306.1"/>
    <property type="molecule type" value="Genomic_DNA"/>
</dbReference>
<sequence>MSMLEAVASNPTVFTHLSLARNNLLSLSPDLTPLFSNLVLLDLSGNRLSSFPSHLHSLPHLRFLNLNKNQLTSVSVKLPDTRSSASSISSRSSAASKSNLIDRSPVFHMLTHLSISENSVEVIGDLSTVFPLLVSLNLSSNNILDVFEIKGCSVLDSLSELQVAGNPISRLASHRMNIFTYFKTKALSLKIDGALPTSAENKEILAGLTIAATTATTITSSKPAIISSTSAHHSAKVDMSSSVSDLSLGKKGAPRPFEERKWDTARNRYSTRRSNPVASTGCRTVTASATHPNSATIFKRIAHPNSKHANPTPRNIHRLTNSISIKASRSSTNSWRRCNRR</sequence>
<comment type="subcellular location">
    <subcellularLocation>
        <location evidence="1">Cytoplasm</location>
    </subcellularLocation>
</comment>
<evidence type="ECO:0000256" key="3">
    <source>
        <dbReference type="ARBA" id="ARBA00022614"/>
    </source>
</evidence>
<dbReference type="InterPro" id="IPR032675">
    <property type="entry name" value="LRR_dom_sf"/>
</dbReference>
<protein>
    <submittedName>
        <fullName evidence="5">Outer arm dynein light chain 1</fullName>
    </submittedName>
</protein>
<reference evidence="5 6" key="1">
    <citation type="submission" date="2016-07" db="EMBL/GenBank/DDBJ databases">
        <title>Pervasive Adenine N6-methylation of Active Genes in Fungi.</title>
        <authorList>
            <consortium name="DOE Joint Genome Institute"/>
            <person name="Mondo S.J."/>
            <person name="Dannebaum R.O."/>
            <person name="Kuo R.C."/>
            <person name="Labutti K."/>
            <person name="Haridas S."/>
            <person name="Kuo A."/>
            <person name="Salamov A."/>
            <person name="Ahrendt S.R."/>
            <person name="Lipzen A."/>
            <person name="Sullivan W."/>
            <person name="Andreopoulos W.B."/>
            <person name="Clum A."/>
            <person name="Lindquist E."/>
            <person name="Daum C."/>
            <person name="Ramamoorthy G.K."/>
            <person name="Gryganskyi A."/>
            <person name="Culley D."/>
            <person name="Magnuson J.K."/>
            <person name="James T.Y."/>
            <person name="O'Malley M.A."/>
            <person name="Stajich J.E."/>
            <person name="Spatafora J.W."/>
            <person name="Visel A."/>
            <person name="Grigoriev I.V."/>
        </authorList>
    </citation>
    <scope>NUCLEOTIDE SEQUENCE [LARGE SCALE GENOMIC DNA]</scope>
    <source>
        <strain evidence="5 6">JEL800</strain>
    </source>
</reference>
<keyword evidence="2" id="KW-0963">Cytoplasm</keyword>
<dbReference type="InterPro" id="IPR003591">
    <property type="entry name" value="Leu-rich_rpt_typical-subtyp"/>
</dbReference>
<dbReference type="SMART" id="SM00369">
    <property type="entry name" value="LRR_TYP"/>
    <property type="match status" value="3"/>
</dbReference>
<dbReference type="PANTHER" id="PTHR15454:SF69">
    <property type="entry name" value="SERINE_THREONINE-PROTEIN KINASE 11-INTERACTING PROTEIN"/>
    <property type="match status" value="1"/>
</dbReference>
<dbReference type="OrthoDB" id="676979at2759"/>
<evidence type="ECO:0000256" key="1">
    <source>
        <dbReference type="ARBA" id="ARBA00004496"/>
    </source>
</evidence>
<comment type="caution">
    <text evidence="5">The sequence shown here is derived from an EMBL/GenBank/DDBJ whole genome shotgun (WGS) entry which is preliminary data.</text>
</comment>
<keyword evidence="3" id="KW-0433">Leucine-rich repeat</keyword>
<evidence type="ECO:0000313" key="6">
    <source>
        <dbReference type="Proteomes" id="UP000193642"/>
    </source>
</evidence>
<dbReference type="SUPFAM" id="SSF52058">
    <property type="entry name" value="L domain-like"/>
    <property type="match status" value="1"/>
</dbReference>
<name>A0A1Y2C8P3_9FUNG</name>
<evidence type="ECO:0000313" key="5">
    <source>
        <dbReference type="EMBL" id="ORY43306.1"/>
    </source>
</evidence>
<accession>A0A1Y2C8P3</accession>
<organism evidence="5 6">
    <name type="scientific">Rhizoclosmatium globosum</name>
    <dbReference type="NCBI Taxonomy" id="329046"/>
    <lineage>
        <taxon>Eukaryota</taxon>
        <taxon>Fungi</taxon>
        <taxon>Fungi incertae sedis</taxon>
        <taxon>Chytridiomycota</taxon>
        <taxon>Chytridiomycota incertae sedis</taxon>
        <taxon>Chytridiomycetes</taxon>
        <taxon>Chytridiales</taxon>
        <taxon>Chytriomycetaceae</taxon>
        <taxon>Rhizoclosmatium</taxon>
    </lineage>
</organism>
<dbReference type="GO" id="GO:0005737">
    <property type="term" value="C:cytoplasm"/>
    <property type="evidence" value="ECO:0007669"/>
    <property type="project" value="UniProtKB-SubCell"/>
</dbReference>